<dbReference type="NCBIfam" id="TIGR00696">
    <property type="entry name" value="wecG_tagA_cpsF"/>
    <property type="match status" value="1"/>
</dbReference>
<keyword evidence="5" id="KW-1185">Reference proteome</keyword>
<dbReference type="RefSeq" id="WP_084422765.1">
    <property type="nucleotide sequence ID" value="NZ_LWSK01000071.1"/>
</dbReference>
<evidence type="ECO:0000256" key="3">
    <source>
        <dbReference type="SAM" id="MobiDB-lite"/>
    </source>
</evidence>
<feature type="compositionally biased region" description="Basic and acidic residues" evidence="3">
    <location>
        <begin position="38"/>
        <end position="51"/>
    </location>
</feature>
<evidence type="ECO:0000256" key="1">
    <source>
        <dbReference type="ARBA" id="ARBA00022676"/>
    </source>
</evidence>
<dbReference type="Pfam" id="PF03808">
    <property type="entry name" value="Glyco_tran_WecG"/>
    <property type="match status" value="1"/>
</dbReference>
<feature type="region of interest" description="Disordered" evidence="3">
    <location>
        <begin position="35"/>
        <end position="59"/>
    </location>
</feature>
<evidence type="ECO:0000313" key="4">
    <source>
        <dbReference type="EMBL" id="KAA1260975.1"/>
    </source>
</evidence>
<dbReference type="OrthoDB" id="9771846at2"/>
<keyword evidence="2 4" id="KW-0808">Transferase</keyword>
<gene>
    <name evidence="4" type="primary">tagA_2</name>
    <name evidence="4" type="ORF">LF1_35170</name>
</gene>
<comment type="caution">
    <text evidence="4">The sequence shown here is derived from an EMBL/GenBank/DDBJ whole genome shotgun (WGS) entry which is preliminary data.</text>
</comment>
<dbReference type="EMBL" id="VRLW01000001">
    <property type="protein sequence ID" value="KAA1260975.1"/>
    <property type="molecule type" value="Genomic_DNA"/>
</dbReference>
<dbReference type="EC" id="2.4.1.187" evidence="4"/>
<dbReference type="AlphaFoldDB" id="A0A5B1CM50"/>
<dbReference type="PANTHER" id="PTHR34136:SF1">
    <property type="entry name" value="UDP-N-ACETYL-D-MANNOSAMINURONIC ACID TRANSFERASE"/>
    <property type="match status" value="1"/>
</dbReference>
<accession>A0A5B1CM50</accession>
<organism evidence="4 5">
    <name type="scientific">Rubripirellula obstinata</name>
    <dbReference type="NCBI Taxonomy" id="406547"/>
    <lineage>
        <taxon>Bacteria</taxon>
        <taxon>Pseudomonadati</taxon>
        <taxon>Planctomycetota</taxon>
        <taxon>Planctomycetia</taxon>
        <taxon>Pirellulales</taxon>
        <taxon>Pirellulaceae</taxon>
        <taxon>Rubripirellula</taxon>
    </lineage>
</organism>
<dbReference type="GO" id="GO:0047244">
    <property type="term" value="F:N-acetylglucosaminyldiphosphoundecaprenol N-acetyl-beta-D-mannosaminyltransferase activity"/>
    <property type="evidence" value="ECO:0007669"/>
    <property type="project" value="UniProtKB-EC"/>
</dbReference>
<reference evidence="4 5" key="1">
    <citation type="submission" date="2019-08" db="EMBL/GenBank/DDBJ databases">
        <title>Deep-cultivation of Planctomycetes and their phenomic and genomic characterization uncovers novel biology.</title>
        <authorList>
            <person name="Wiegand S."/>
            <person name="Jogler M."/>
            <person name="Boedeker C."/>
            <person name="Pinto D."/>
            <person name="Vollmers J."/>
            <person name="Rivas-Marin E."/>
            <person name="Kohn T."/>
            <person name="Peeters S.H."/>
            <person name="Heuer A."/>
            <person name="Rast P."/>
            <person name="Oberbeckmann S."/>
            <person name="Bunk B."/>
            <person name="Jeske O."/>
            <person name="Meyerdierks A."/>
            <person name="Storesund J.E."/>
            <person name="Kallscheuer N."/>
            <person name="Luecker S."/>
            <person name="Lage O.M."/>
            <person name="Pohl T."/>
            <person name="Merkel B.J."/>
            <person name="Hornburger P."/>
            <person name="Mueller R.-W."/>
            <person name="Bruemmer F."/>
            <person name="Labrenz M."/>
            <person name="Spormann A.M."/>
            <person name="Op Den Camp H."/>
            <person name="Overmann J."/>
            <person name="Amann R."/>
            <person name="Jetten M.S.M."/>
            <person name="Mascher T."/>
            <person name="Medema M.H."/>
            <person name="Devos D.P."/>
            <person name="Kaster A.-K."/>
            <person name="Ovreas L."/>
            <person name="Rohde M."/>
            <person name="Galperin M.Y."/>
            <person name="Jogler C."/>
        </authorList>
    </citation>
    <scope>NUCLEOTIDE SEQUENCE [LARGE SCALE GENOMIC DNA]</scope>
    <source>
        <strain evidence="4 5">LF1</strain>
    </source>
</reference>
<sequence length="314" mass="34521">MLDSTSDPLSLPSPATEMMATEMMPPVPIVPVSAGARSAEKGIEDKKREAESGPWTQPPRSLVWDVPFDQVTLTQSVEKIAELINRNVPSYVITANLNYVMLHHDNESMLEVTRDAALILADGQPIVLRSRLSKDPLPERVAGSEMIYSLAQAAADKGWGIYFLGGMPGVAATCAEQLQSLYPGLKIAGIESPPFRELTAQEQSDQDARIRDSGAKLLLVAFGQPKGEQWIHQNYKRLGVPVSIQLGASFDFIAGTATRAPSIFQKTGMEWAYRMLSDPKRLIPRYASNALFLAGALIHDWKRTVTRWGMGDWA</sequence>
<name>A0A5B1CM50_9BACT</name>
<dbReference type="InterPro" id="IPR004629">
    <property type="entry name" value="WecG_TagA_CpsF"/>
</dbReference>
<dbReference type="CDD" id="cd06533">
    <property type="entry name" value="Glyco_transf_WecG_TagA"/>
    <property type="match status" value="1"/>
</dbReference>
<proteinExistence type="predicted"/>
<dbReference type="Proteomes" id="UP000322699">
    <property type="component" value="Unassembled WGS sequence"/>
</dbReference>
<dbReference type="PANTHER" id="PTHR34136">
    <property type="match status" value="1"/>
</dbReference>
<keyword evidence="1 4" id="KW-0328">Glycosyltransferase</keyword>
<protein>
    <submittedName>
        <fullName evidence="4">Putative N-acetylmannosaminyltransferase</fullName>
        <ecNumber evidence="4">2.4.1.187</ecNumber>
    </submittedName>
</protein>
<evidence type="ECO:0000256" key="2">
    <source>
        <dbReference type="ARBA" id="ARBA00022679"/>
    </source>
</evidence>
<evidence type="ECO:0000313" key="5">
    <source>
        <dbReference type="Proteomes" id="UP000322699"/>
    </source>
</evidence>